<sequence length="204" mass="23859">MNKYEKIELPYSYDALEPYIDAETVEIHYTKHYENYVNKLNKVLEGYEKYTKDKSLEEIMKSIYKLPKKIRYDVIDQGGGVLNHSLYFSILSPTPKEIPEGVLGEEINRTYGSLQNLKDEINKASINQFGSGYGWLVVDKHGKLKVINTLNQDSPLILGLKPILNIDVWEHAYYLKYKNLRAEYVKNIWNVIDWAKVESLYNKK</sequence>
<comment type="caution">
    <text evidence="8">The sequence shown here is derived from an EMBL/GenBank/DDBJ whole genome shotgun (WGS) entry which is preliminary data.</text>
</comment>
<dbReference type="EC" id="1.15.1.1" evidence="2 5"/>
<evidence type="ECO:0000313" key="8">
    <source>
        <dbReference type="EMBL" id="MBD7913221.1"/>
    </source>
</evidence>
<protein>
    <recommendedName>
        <fullName evidence="2 5">Superoxide dismutase</fullName>
        <ecNumber evidence="2 5">1.15.1.1</ecNumber>
    </recommendedName>
</protein>
<dbReference type="PROSITE" id="PS00088">
    <property type="entry name" value="SOD_MN"/>
    <property type="match status" value="1"/>
</dbReference>
<keyword evidence="4 5" id="KW-0560">Oxidoreductase</keyword>
<comment type="function">
    <text evidence="5">Destroys radicals which are normally produced within the cells and which are toxic to biological systems.</text>
</comment>
<evidence type="ECO:0000256" key="3">
    <source>
        <dbReference type="ARBA" id="ARBA00022723"/>
    </source>
</evidence>
<evidence type="ECO:0000259" key="7">
    <source>
        <dbReference type="Pfam" id="PF02777"/>
    </source>
</evidence>
<dbReference type="PANTHER" id="PTHR43595">
    <property type="entry name" value="37S RIBOSOMAL PROTEIN S26, MITOCHONDRIAL"/>
    <property type="match status" value="1"/>
</dbReference>
<dbReference type="InterPro" id="IPR019833">
    <property type="entry name" value="Mn/Fe_SOD_BS"/>
</dbReference>
<organism evidence="8 9">
    <name type="scientific">Clostridium cibarium</name>
    <dbReference type="NCBI Taxonomy" id="2762247"/>
    <lineage>
        <taxon>Bacteria</taxon>
        <taxon>Bacillati</taxon>
        <taxon>Bacillota</taxon>
        <taxon>Clostridia</taxon>
        <taxon>Eubacteriales</taxon>
        <taxon>Clostridiaceae</taxon>
        <taxon>Clostridium</taxon>
    </lineage>
</organism>
<dbReference type="InterPro" id="IPR019832">
    <property type="entry name" value="Mn/Fe_SOD_C"/>
</dbReference>
<dbReference type="InterPro" id="IPR019831">
    <property type="entry name" value="Mn/Fe_SOD_N"/>
</dbReference>
<dbReference type="EMBL" id="JACSRA010000039">
    <property type="protein sequence ID" value="MBD7913221.1"/>
    <property type="molecule type" value="Genomic_DNA"/>
</dbReference>
<proteinExistence type="inferred from homology"/>
<dbReference type="RefSeq" id="WP_191770109.1">
    <property type="nucleotide sequence ID" value="NZ_JACSRA010000039.1"/>
</dbReference>
<evidence type="ECO:0000256" key="4">
    <source>
        <dbReference type="ARBA" id="ARBA00023002"/>
    </source>
</evidence>
<dbReference type="Pfam" id="PF00081">
    <property type="entry name" value="Sod_Fe_N"/>
    <property type="match status" value="1"/>
</dbReference>
<dbReference type="PIRSF" id="PIRSF000349">
    <property type="entry name" value="SODismutase"/>
    <property type="match status" value="1"/>
</dbReference>
<evidence type="ECO:0000256" key="2">
    <source>
        <dbReference type="ARBA" id="ARBA00012682"/>
    </source>
</evidence>
<name>A0ABR8PYH7_9CLOT</name>
<dbReference type="InterPro" id="IPR036314">
    <property type="entry name" value="SOD_C_sf"/>
</dbReference>
<dbReference type="SUPFAM" id="SSF46609">
    <property type="entry name" value="Fe,Mn superoxide dismutase (SOD), N-terminal domain"/>
    <property type="match status" value="1"/>
</dbReference>
<evidence type="ECO:0000313" key="9">
    <source>
        <dbReference type="Proteomes" id="UP000627781"/>
    </source>
</evidence>
<dbReference type="Pfam" id="PF02777">
    <property type="entry name" value="Sod_Fe_C"/>
    <property type="match status" value="1"/>
</dbReference>
<dbReference type="InterPro" id="IPR036324">
    <property type="entry name" value="Mn/Fe_SOD_N_sf"/>
</dbReference>
<dbReference type="PANTHER" id="PTHR43595:SF2">
    <property type="entry name" value="SMALL RIBOSOMAL SUBUNIT PROTEIN MS42"/>
    <property type="match status" value="1"/>
</dbReference>
<keyword evidence="9" id="KW-1185">Reference proteome</keyword>
<evidence type="ECO:0000259" key="6">
    <source>
        <dbReference type="Pfam" id="PF00081"/>
    </source>
</evidence>
<comment type="catalytic activity">
    <reaction evidence="5">
        <text>2 superoxide + 2 H(+) = H2O2 + O2</text>
        <dbReference type="Rhea" id="RHEA:20696"/>
        <dbReference type="ChEBI" id="CHEBI:15378"/>
        <dbReference type="ChEBI" id="CHEBI:15379"/>
        <dbReference type="ChEBI" id="CHEBI:16240"/>
        <dbReference type="ChEBI" id="CHEBI:18421"/>
        <dbReference type="EC" id="1.15.1.1"/>
    </reaction>
</comment>
<accession>A0ABR8PYH7</accession>
<gene>
    <name evidence="8" type="ORF">H9661_17860</name>
</gene>
<feature type="domain" description="Manganese/iron superoxide dismutase N-terminal" evidence="6">
    <location>
        <begin position="3"/>
        <end position="92"/>
    </location>
</feature>
<evidence type="ECO:0000256" key="1">
    <source>
        <dbReference type="ARBA" id="ARBA00008714"/>
    </source>
</evidence>
<comment type="similarity">
    <text evidence="1 5">Belongs to the iron/manganese superoxide dismutase family.</text>
</comment>
<reference evidence="8 9" key="1">
    <citation type="submission" date="2020-08" db="EMBL/GenBank/DDBJ databases">
        <title>A Genomic Blueprint of the Chicken Gut Microbiome.</title>
        <authorList>
            <person name="Gilroy R."/>
            <person name="Ravi A."/>
            <person name="Getino M."/>
            <person name="Pursley I."/>
            <person name="Horton D.L."/>
            <person name="Alikhan N.-F."/>
            <person name="Baker D."/>
            <person name="Gharbi K."/>
            <person name="Hall N."/>
            <person name="Watson M."/>
            <person name="Adriaenssens E.M."/>
            <person name="Foster-Nyarko E."/>
            <person name="Jarju S."/>
            <person name="Secka A."/>
            <person name="Antonio M."/>
            <person name="Oren A."/>
            <person name="Chaudhuri R."/>
            <person name="La Ragione R.M."/>
            <person name="Hildebrand F."/>
            <person name="Pallen M.J."/>
        </authorList>
    </citation>
    <scope>NUCLEOTIDE SEQUENCE [LARGE SCALE GENOMIC DNA]</scope>
    <source>
        <strain evidence="8 9">Sa3CVN1</strain>
    </source>
</reference>
<dbReference type="PRINTS" id="PR01703">
    <property type="entry name" value="MNSODISMTASE"/>
</dbReference>
<evidence type="ECO:0000256" key="5">
    <source>
        <dbReference type="RuleBase" id="RU000414"/>
    </source>
</evidence>
<dbReference type="InterPro" id="IPR001189">
    <property type="entry name" value="Mn/Fe_SOD"/>
</dbReference>
<dbReference type="Proteomes" id="UP000627781">
    <property type="component" value="Unassembled WGS sequence"/>
</dbReference>
<feature type="domain" description="Manganese/iron superoxide dismutase C-terminal" evidence="7">
    <location>
        <begin position="100"/>
        <end position="199"/>
    </location>
</feature>
<dbReference type="Gene3D" id="1.10.287.990">
    <property type="entry name" value="Fe,Mn superoxide dismutase (SOD) domain"/>
    <property type="match status" value="1"/>
</dbReference>
<dbReference type="SUPFAM" id="SSF54719">
    <property type="entry name" value="Fe,Mn superoxide dismutase (SOD), C-terminal domain"/>
    <property type="match status" value="1"/>
</dbReference>
<dbReference type="Gene3D" id="3.55.40.20">
    <property type="entry name" value="Iron/manganese superoxide dismutase, C-terminal domain"/>
    <property type="match status" value="1"/>
</dbReference>
<keyword evidence="3 5" id="KW-0479">Metal-binding</keyword>